<name>A0A2S6FUV2_9CLOT</name>
<dbReference type="PANTHER" id="PTHR43657:SF1">
    <property type="entry name" value="ALTERED INHERITANCE OF MITOCHONDRIA PROTEIN 24, MITOCHONDRIAL"/>
    <property type="match status" value="1"/>
</dbReference>
<reference evidence="1 2" key="1">
    <citation type="submission" date="2018-02" db="EMBL/GenBank/DDBJ databases">
        <title>Genomic Encyclopedia of Archaeal and Bacterial Type Strains, Phase II (KMG-II): from individual species to whole genera.</title>
        <authorList>
            <person name="Goeker M."/>
        </authorList>
    </citation>
    <scope>NUCLEOTIDE SEQUENCE [LARGE SCALE GENOMIC DNA]</scope>
    <source>
        <strain evidence="1 2">DSM 15099</strain>
    </source>
</reference>
<dbReference type="InterPro" id="IPR036983">
    <property type="entry name" value="AIM24_sf"/>
</dbReference>
<dbReference type="NCBIfam" id="TIGR00266">
    <property type="entry name" value="TIGR00266 family protein"/>
    <property type="match status" value="1"/>
</dbReference>
<gene>
    <name evidence="1" type="ORF">BD821_12233</name>
</gene>
<dbReference type="PANTHER" id="PTHR43657">
    <property type="entry name" value="TRYPTOPHAN RNA-BINDING ATTENUATOR PROTEIN-LIKE PROTEIN"/>
    <property type="match status" value="1"/>
</dbReference>
<dbReference type="STRING" id="37659.GCA_000703125_01115"/>
<dbReference type="Proteomes" id="UP000239863">
    <property type="component" value="Unassembled WGS sequence"/>
</dbReference>
<organism evidence="1 2">
    <name type="scientific">Clostridium algidicarnis DSM 15099</name>
    <dbReference type="NCBI Taxonomy" id="1121295"/>
    <lineage>
        <taxon>Bacteria</taxon>
        <taxon>Bacillati</taxon>
        <taxon>Bacillota</taxon>
        <taxon>Clostridia</taxon>
        <taxon>Eubacteriales</taxon>
        <taxon>Clostridiaceae</taxon>
        <taxon>Clostridium</taxon>
    </lineage>
</organism>
<proteinExistence type="predicted"/>
<dbReference type="SUPFAM" id="SSF51219">
    <property type="entry name" value="TRAP-like"/>
    <property type="match status" value="1"/>
</dbReference>
<dbReference type="InterPro" id="IPR016031">
    <property type="entry name" value="Trp_RNA-bd_attenuator-like_dom"/>
</dbReference>
<dbReference type="EMBL" id="PTIS01000022">
    <property type="protein sequence ID" value="PPK44673.1"/>
    <property type="molecule type" value="Genomic_DNA"/>
</dbReference>
<protein>
    <submittedName>
        <fullName evidence="1">Uncharacterized protein (TIGR00266 family)</fullName>
    </submittedName>
</protein>
<dbReference type="Gene3D" id="3.60.160.10">
    <property type="entry name" value="Mitochondrial biogenesis AIM24"/>
    <property type="match status" value="1"/>
</dbReference>
<dbReference type="AlphaFoldDB" id="A0A2S6FUV2"/>
<dbReference type="Pfam" id="PF01987">
    <property type="entry name" value="AIM24"/>
    <property type="match status" value="1"/>
</dbReference>
<sequence length="239" mass="25742">MNAIFIDSEFMNYEIKGNSLPVVICRLDANETILSESGAMGWMSDNIVMDTNIKGGIFKGIARAFSGESVFLNTFTSKVNNGLIAFPSSFPGKIVAKQLYANEYIICQKGSFLAGDSSISVDAFFKKKLGAGFFGGEGFILQKITGPGMVFLELDGHVEEYDLSPGEVMKVDTGNVAAFESSVNFDVETVKGMKNVFFGGEGLFLTVLTGPGKIYLQTMPIQNLAGEISRYFNTGGSNS</sequence>
<evidence type="ECO:0000313" key="1">
    <source>
        <dbReference type="EMBL" id="PPK44673.1"/>
    </source>
</evidence>
<evidence type="ECO:0000313" key="2">
    <source>
        <dbReference type="Proteomes" id="UP000239863"/>
    </source>
</evidence>
<comment type="caution">
    <text evidence="1">The sequence shown here is derived from an EMBL/GenBank/DDBJ whole genome shotgun (WGS) entry which is preliminary data.</text>
</comment>
<accession>A0A2S6FUV2</accession>
<dbReference type="InterPro" id="IPR002838">
    <property type="entry name" value="AIM24"/>
</dbReference>